<dbReference type="Gene3D" id="2.30.180.10">
    <property type="entry name" value="FAS1 domain"/>
    <property type="match status" value="1"/>
</dbReference>
<feature type="region of interest" description="Disordered" evidence="1">
    <location>
        <begin position="33"/>
        <end position="85"/>
    </location>
</feature>
<keyword evidence="6" id="KW-1185">Reference proteome</keyword>
<dbReference type="InterPro" id="IPR000782">
    <property type="entry name" value="FAS1_domain"/>
</dbReference>
<dbReference type="InterPro" id="IPR050904">
    <property type="entry name" value="Adhesion/Biosynth-related"/>
</dbReference>
<feature type="domain" description="FAS1" evidence="4">
    <location>
        <begin position="211"/>
        <end position="339"/>
    </location>
</feature>
<organism evidence="5 6">
    <name type="scientific">Lophium mytilinum</name>
    <dbReference type="NCBI Taxonomy" id="390894"/>
    <lineage>
        <taxon>Eukaryota</taxon>
        <taxon>Fungi</taxon>
        <taxon>Dikarya</taxon>
        <taxon>Ascomycota</taxon>
        <taxon>Pezizomycotina</taxon>
        <taxon>Dothideomycetes</taxon>
        <taxon>Pleosporomycetidae</taxon>
        <taxon>Mytilinidiales</taxon>
        <taxon>Mytilinidiaceae</taxon>
        <taxon>Lophium</taxon>
    </lineage>
</organism>
<dbReference type="Proteomes" id="UP000799750">
    <property type="component" value="Unassembled WGS sequence"/>
</dbReference>
<keyword evidence="2" id="KW-0472">Membrane</keyword>
<feature type="transmembrane region" description="Helical" evidence="2">
    <location>
        <begin position="372"/>
        <end position="394"/>
    </location>
</feature>
<dbReference type="EMBL" id="MU004190">
    <property type="protein sequence ID" value="KAF2494955.1"/>
    <property type="molecule type" value="Genomic_DNA"/>
</dbReference>
<feature type="compositionally biased region" description="Low complexity" evidence="1">
    <location>
        <begin position="33"/>
        <end position="47"/>
    </location>
</feature>
<evidence type="ECO:0000259" key="4">
    <source>
        <dbReference type="PROSITE" id="PS50213"/>
    </source>
</evidence>
<reference evidence="5" key="1">
    <citation type="journal article" date="2020" name="Stud. Mycol.">
        <title>101 Dothideomycetes genomes: a test case for predicting lifestyles and emergence of pathogens.</title>
        <authorList>
            <person name="Haridas S."/>
            <person name="Albert R."/>
            <person name="Binder M."/>
            <person name="Bloem J."/>
            <person name="Labutti K."/>
            <person name="Salamov A."/>
            <person name="Andreopoulos B."/>
            <person name="Baker S."/>
            <person name="Barry K."/>
            <person name="Bills G."/>
            <person name="Bluhm B."/>
            <person name="Cannon C."/>
            <person name="Castanera R."/>
            <person name="Culley D."/>
            <person name="Daum C."/>
            <person name="Ezra D."/>
            <person name="Gonzalez J."/>
            <person name="Henrissat B."/>
            <person name="Kuo A."/>
            <person name="Liang C."/>
            <person name="Lipzen A."/>
            <person name="Lutzoni F."/>
            <person name="Magnuson J."/>
            <person name="Mondo S."/>
            <person name="Nolan M."/>
            <person name="Ohm R."/>
            <person name="Pangilinan J."/>
            <person name="Park H.-J."/>
            <person name="Ramirez L."/>
            <person name="Alfaro M."/>
            <person name="Sun H."/>
            <person name="Tritt A."/>
            <person name="Yoshinaga Y."/>
            <person name="Zwiers L.-H."/>
            <person name="Turgeon B."/>
            <person name="Goodwin S."/>
            <person name="Spatafora J."/>
            <person name="Crous P."/>
            <person name="Grigoriev I."/>
        </authorList>
    </citation>
    <scope>NUCLEOTIDE SEQUENCE</scope>
    <source>
        <strain evidence="5">CBS 269.34</strain>
    </source>
</reference>
<dbReference type="AlphaFoldDB" id="A0A6A6QRH1"/>
<dbReference type="PROSITE" id="PS50213">
    <property type="entry name" value="FAS1"/>
    <property type="match status" value="1"/>
</dbReference>
<proteinExistence type="predicted"/>
<evidence type="ECO:0000256" key="3">
    <source>
        <dbReference type="SAM" id="SignalP"/>
    </source>
</evidence>
<keyword evidence="2" id="KW-0812">Transmembrane</keyword>
<accession>A0A6A6QRH1</accession>
<dbReference type="Pfam" id="PF02469">
    <property type="entry name" value="Fasciclin"/>
    <property type="match status" value="1"/>
</dbReference>
<evidence type="ECO:0000256" key="1">
    <source>
        <dbReference type="SAM" id="MobiDB-lite"/>
    </source>
</evidence>
<protein>
    <submittedName>
        <fullName evidence="5">FAS1 domain-containing protein</fullName>
    </submittedName>
</protein>
<feature type="chain" id="PRO_5025503655" evidence="3">
    <location>
        <begin position="20"/>
        <end position="396"/>
    </location>
</feature>
<dbReference type="InterPro" id="IPR036378">
    <property type="entry name" value="FAS1_dom_sf"/>
</dbReference>
<dbReference type="PANTHER" id="PTHR10900:SF77">
    <property type="entry name" value="FI19380P1"/>
    <property type="match status" value="1"/>
</dbReference>
<evidence type="ECO:0000313" key="5">
    <source>
        <dbReference type="EMBL" id="KAF2494955.1"/>
    </source>
</evidence>
<gene>
    <name evidence="5" type="ORF">BU16DRAFT_540191</name>
</gene>
<evidence type="ECO:0000313" key="6">
    <source>
        <dbReference type="Proteomes" id="UP000799750"/>
    </source>
</evidence>
<evidence type="ECO:0000256" key="2">
    <source>
        <dbReference type="SAM" id="Phobius"/>
    </source>
</evidence>
<sequence>MKNLVFLLALTASLRTAFGQSAGTVSSIISKTTSSSSVKPSSTLPSLPDAAANHGAGQWGDKFNQGAGGGENSGGAQTAWIPTDGSTPPDEAVAKFLMARQAGLSSQYLYQLSPNLVDSAALRGFTGSLVPTLDTQDANLGGSAQVFLSHGERDTLSTTTRRSLHERSLCTNATAPIHLFSGLGNSVTILQADIPFDGGILHVTDGFFTLPKSLPDSLSLTPEAATFGSYLNSSNTSFDATPAATVFAPNNAAVLAALSTNQTLTADQATALVGAHVVTGYVAYSPLLISGTTLKTVSGPSITIGTGSDGSILVNGKSKIVKADIVITNGVVHLIDKVLFTPPSLTTPSATPPPQFTGAASWSPHDIRGTGWFGGIVWPVFVAAMIALGGNMVFGI</sequence>
<feature type="signal peptide" evidence="3">
    <location>
        <begin position="1"/>
        <end position="19"/>
    </location>
</feature>
<dbReference type="PANTHER" id="PTHR10900">
    <property type="entry name" value="PERIOSTIN-RELATED"/>
    <property type="match status" value="1"/>
</dbReference>
<dbReference type="SMART" id="SM00554">
    <property type="entry name" value="FAS1"/>
    <property type="match status" value="1"/>
</dbReference>
<dbReference type="OrthoDB" id="3944420at2759"/>
<keyword evidence="2" id="KW-1133">Transmembrane helix</keyword>
<dbReference type="SUPFAM" id="SSF82153">
    <property type="entry name" value="FAS1 domain"/>
    <property type="match status" value="1"/>
</dbReference>
<keyword evidence="3" id="KW-0732">Signal</keyword>
<name>A0A6A6QRH1_9PEZI</name>